<evidence type="ECO:0000313" key="2">
    <source>
        <dbReference type="Proteomes" id="UP000192578"/>
    </source>
</evidence>
<name>A0A9X6NJW0_HYPEX</name>
<evidence type="ECO:0000313" key="1">
    <source>
        <dbReference type="EMBL" id="OWA51776.1"/>
    </source>
</evidence>
<sequence>MPAQINSEVKGAILMGYQNGDSCRKICGKLLELGMTAGKSTVSRAIKEFKMEQQGATKPAKKLGTQMLPSVRTTETIKKVEKLVFSARSFYHPTNYAAVGTLLRHSAADYCQGFGREEALQDEDLSDKQAAQRVLKFPRLLEHIKRGKWKYIVSIDQAWCYMSHVNGRRRIYYKFRGRRAPKVG</sequence>
<dbReference type="AlphaFoldDB" id="A0A9X6NJW0"/>
<dbReference type="EMBL" id="MTYJ01000239">
    <property type="protein sequence ID" value="OWA51776.1"/>
    <property type="molecule type" value="Genomic_DNA"/>
</dbReference>
<proteinExistence type="predicted"/>
<keyword evidence="2" id="KW-1185">Reference proteome</keyword>
<organism evidence="1 2">
    <name type="scientific">Hypsibius exemplaris</name>
    <name type="common">Freshwater tardigrade</name>
    <dbReference type="NCBI Taxonomy" id="2072580"/>
    <lineage>
        <taxon>Eukaryota</taxon>
        <taxon>Metazoa</taxon>
        <taxon>Ecdysozoa</taxon>
        <taxon>Tardigrada</taxon>
        <taxon>Eutardigrada</taxon>
        <taxon>Parachela</taxon>
        <taxon>Hypsibioidea</taxon>
        <taxon>Hypsibiidae</taxon>
        <taxon>Hypsibius</taxon>
    </lineage>
</organism>
<gene>
    <name evidence="1" type="ORF">BV898_16243</name>
</gene>
<comment type="caution">
    <text evidence="1">The sequence shown here is derived from an EMBL/GenBank/DDBJ whole genome shotgun (WGS) entry which is preliminary data.</text>
</comment>
<dbReference type="Proteomes" id="UP000192578">
    <property type="component" value="Unassembled WGS sequence"/>
</dbReference>
<accession>A0A9X6NJW0</accession>
<dbReference type="OrthoDB" id="7994596at2759"/>
<reference evidence="2" key="1">
    <citation type="submission" date="2017-01" db="EMBL/GenBank/DDBJ databases">
        <title>Comparative genomics of anhydrobiosis in the tardigrade Hypsibius dujardini.</title>
        <authorList>
            <person name="Yoshida Y."/>
            <person name="Koutsovoulos G."/>
            <person name="Laetsch D."/>
            <person name="Stevens L."/>
            <person name="Kumar S."/>
            <person name="Horikawa D."/>
            <person name="Ishino K."/>
            <person name="Komine S."/>
            <person name="Tomita M."/>
            <person name="Blaxter M."/>
            <person name="Arakawa K."/>
        </authorList>
    </citation>
    <scope>NUCLEOTIDE SEQUENCE [LARGE SCALE GENOMIC DNA]</scope>
    <source>
        <strain evidence="2">Z151</strain>
    </source>
</reference>
<protein>
    <submittedName>
        <fullName evidence="1">Uncharacterized protein</fullName>
    </submittedName>
</protein>